<evidence type="ECO:0000256" key="1">
    <source>
        <dbReference type="SAM" id="SignalP"/>
    </source>
</evidence>
<gene>
    <name evidence="2" type="ORF">GJ699_13810</name>
</gene>
<proteinExistence type="predicted"/>
<dbReference type="Proteomes" id="UP000433309">
    <property type="component" value="Unassembled WGS sequence"/>
</dbReference>
<organism evidence="2 3">
    <name type="scientific">Duganella guangzhouensis</name>
    <dbReference type="NCBI Taxonomy" id="2666084"/>
    <lineage>
        <taxon>Bacteria</taxon>
        <taxon>Pseudomonadati</taxon>
        <taxon>Pseudomonadota</taxon>
        <taxon>Betaproteobacteria</taxon>
        <taxon>Burkholderiales</taxon>
        <taxon>Oxalobacteraceae</taxon>
        <taxon>Telluria group</taxon>
        <taxon>Duganella</taxon>
    </lineage>
</organism>
<dbReference type="AlphaFoldDB" id="A0A6I2L1I0"/>
<sequence>MHIMMLFKSIVVWLLLAVAMPAQAATYQVTINTASLAGQSGYLDFLMLSLAGADPVQATISNFTGSYSSGTYVYGDVGGSVTSSVSLVNSTAWSEFAQWVNFGGVYSFSVSFSGSSGSGAGTNLGIALLDQDFSYVGSSADIVTFALQPGSADSVLATAGLATVAVTVPSAVPEPAVWALLCAGLMLLARARRLTGS</sequence>
<dbReference type="EMBL" id="WKJK01000006">
    <property type="protein sequence ID" value="MRW91067.1"/>
    <property type="molecule type" value="Genomic_DNA"/>
</dbReference>
<reference evidence="2 3" key="1">
    <citation type="submission" date="2019-11" db="EMBL/GenBank/DDBJ databases">
        <title>Novel species isolated from a subtropical stream in China.</title>
        <authorList>
            <person name="Lu H."/>
        </authorList>
    </citation>
    <scope>NUCLEOTIDE SEQUENCE [LARGE SCALE GENOMIC DNA]</scope>
    <source>
        <strain evidence="2 3">FT80W</strain>
    </source>
</reference>
<feature type="signal peptide" evidence="1">
    <location>
        <begin position="1"/>
        <end position="24"/>
    </location>
</feature>
<keyword evidence="3" id="KW-1185">Reference proteome</keyword>
<evidence type="ECO:0000313" key="3">
    <source>
        <dbReference type="Proteomes" id="UP000433309"/>
    </source>
</evidence>
<accession>A0A6I2L1I0</accession>
<protein>
    <submittedName>
        <fullName evidence="2">PEP-CTERM sorting domain-containing protein</fullName>
    </submittedName>
</protein>
<feature type="chain" id="PRO_5026321936" evidence="1">
    <location>
        <begin position="25"/>
        <end position="197"/>
    </location>
</feature>
<dbReference type="NCBIfam" id="NF038129">
    <property type="entry name" value="PEP_NF038129"/>
    <property type="match status" value="1"/>
</dbReference>
<keyword evidence="1" id="KW-0732">Signal</keyword>
<evidence type="ECO:0000313" key="2">
    <source>
        <dbReference type="EMBL" id="MRW91067.1"/>
    </source>
</evidence>
<name>A0A6I2L1I0_9BURK</name>
<comment type="caution">
    <text evidence="2">The sequence shown here is derived from an EMBL/GenBank/DDBJ whole genome shotgun (WGS) entry which is preliminary data.</text>
</comment>
<dbReference type="InterPro" id="IPR013424">
    <property type="entry name" value="Ice-binding_C"/>
</dbReference>
<dbReference type="NCBIfam" id="TIGR02595">
    <property type="entry name" value="PEP_CTERM"/>
    <property type="match status" value="1"/>
</dbReference>